<dbReference type="RefSeq" id="WP_150425022.1">
    <property type="nucleotide sequence ID" value="NZ_VYQA01000003.1"/>
</dbReference>
<name>A0A5J5I894_9SPHN</name>
<dbReference type="Proteomes" id="UP000326364">
    <property type="component" value="Unassembled WGS sequence"/>
</dbReference>
<reference evidence="3 4" key="1">
    <citation type="submission" date="2019-09" db="EMBL/GenBank/DDBJ databases">
        <authorList>
            <person name="Feng G."/>
        </authorList>
    </citation>
    <scope>NUCLEOTIDE SEQUENCE [LARGE SCALE GENOMIC DNA]</scope>
    <source>
        <strain evidence="2 3">KACC 19283</strain>
        <strain evidence="1 4">KACC 19284</strain>
    </source>
</reference>
<dbReference type="EMBL" id="VYQA01000003">
    <property type="protein sequence ID" value="KAA9032330.1"/>
    <property type="molecule type" value="Genomic_DNA"/>
</dbReference>
<dbReference type="InterPro" id="IPR012349">
    <property type="entry name" value="Split_barrel_FMN-bd"/>
</dbReference>
<evidence type="ECO:0000313" key="4">
    <source>
        <dbReference type="Proteomes" id="UP000326364"/>
    </source>
</evidence>
<evidence type="ECO:0000313" key="3">
    <source>
        <dbReference type="Proteomes" id="UP000325933"/>
    </source>
</evidence>
<dbReference type="AlphaFoldDB" id="A0A5J5I894"/>
<gene>
    <name evidence="2" type="ORF">F4U95_06465</name>
    <name evidence="1" type="ORF">F4U96_06465</name>
</gene>
<keyword evidence="4" id="KW-1185">Reference proteome</keyword>
<dbReference type="PANTHER" id="PTHR35802:SF1">
    <property type="entry name" value="PROTEASE SYNTHASE AND SPORULATION PROTEIN PAI 2"/>
    <property type="match status" value="1"/>
</dbReference>
<dbReference type="InterPro" id="IPR007396">
    <property type="entry name" value="TR_PAI2-type"/>
</dbReference>
<protein>
    <submittedName>
        <fullName evidence="2">FMN-binding negative transcriptional regulator</fullName>
    </submittedName>
</protein>
<dbReference type="PANTHER" id="PTHR35802">
    <property type="entry name" value="PROTEASE SYNTHASE AND SPORULATION PROTEIN PAI 2"/>
    <property type="match status" value="1"/>
</dbReference>
<dbReference type="SUPFAM" id="SSF50475">
    <property type="entry name" value="FMN-binding split barrel"/>
    <property type="match status" value="1"/>
</dbReference>
<accession>A0A5J5I894</accession>
<evidence type="ECO:0000313" key="1">
    <source>
        <dbReference type="EMBL" id="KAA9019872.1"/>
    </source>
</evidence>
<organism evidence="2 3">
    <name type="scientific">Sphingobium limneticum</name>
    <dbReference type="NCBI Taxonomy" id="1007511"/>
    <lineage>
        <taxon>Bacteria</taxon>
        <taxon>Pseudomonadati</taxon>
        <taxon>Pseudomonadota</taxon>
        <taxon>Alphaproteobacteria</taxon>
        <taxon>Sphingomonadales</taxon>
        <taxon>Sphingomonadaceae</taxon>
        <taxon>Sphingobium</taxon>
    </lineage>
</organism>
<evidence type="ECO:0000313" key="2">
    <source>
        <dbReference type="EMBL" id="KAA9032330.1"/>
    </source>
</evidence>
<dbReference type="PIRSF" id="PIRSF010372">
    <property type="entry name" value="PaiB"/>
    <property type="match status" value="1"/>
</dbReference>
<dbReference type="Gene3D" id="2.30.110.10">
    <property type="entry name" value="Electron Transport, Fmn-binding Protein, Chain A"/>
    <property type="match status" value="1"/>
</dbReference>
<proteinExistence type="predicted"/>
<dbReference type="EMBL" id="VYQB01000003">
    <property type="protein sequence ID" value="KAA9019872.1"/>
    <property type="molecule type" value="Genomic_DNA"/>
</dbReference>
<dbReference type="Pfam" id="PF04299">
    <property type="entry name" value="FMN_bind_2"/>
    <property type="match status" value="1"/>
</dbReference>
<comment type="caution">
    <text evidence="2">The sequence shown here is derived from an EMBL/GenBank/DDBJ whole genome shotgun (WGS) entry which is preliminary data.</text>
</comment>
<sequence>MHPDPTFGWRDQQALRAFVGVQRFGMLFAQTPDGPAVAHIPVVWLDDRRIGFHLSRGNRLAKHVDGARALFVVNGPHAYVSPDWYGLADQVPTWNYVAAELEGDVRALPADALPDLIDALSLDSETRLAPKPVWTRDKMTPGLFDRMAGAIIGYEMQVTDWRGTRKLGQNKVPAARSGAADGMAAAGDGAMAALMRETLTGADAV</sequence>
<dbReference type="Proteomes" id="UP000325933">
    <property type="component" value="Unassembled WGS sequence"/>
</dbReference>